<evidence type="ECO:0000313" key="2">
    <source>
        <dbReference type="Proteomes" id="UP000601435"/>
    </source>
</evidence>
<reference evidence="1" key="1">
    <citation type="submission" date="2021-02" db="EMBL/GenBank/DDBJ databases">
        <authorList>
            <person name="Dougan E. K."/>
            <person name="Rhodes N."/>
            <person name="Thang M."/>
            <person name="Chan C."/>
        </authorList>
    </citation>
    <scope>NUCLEOTIDE SEQUENCE</scope>
</reference>
<dbReference type="AlphaFoldDB" id="A0A812Q282"/>
<accession>A0A812Q282</accession>
<evidence type="ECO:0000313" key="1">
    <source>
        <dbReference type="EMBL" id="CAE7370976.1"/>
    </source>
</evidence>
<proteinExistence type="predicted"/>
<dbReference type="Proteomes" id="UP000601435">
    <property type="component" value="Unassembled WGS sequence"/>
</dbReference>
<name>A0A812Q282_9DINO</name>
<comment type="caution">
    <text evidence="1">The sequence shown here is derived from an EMBL/GenBank/DDBJ whole genome shotgun (WGS) entry which is preliminary data.</text>
</comment>
<organism evidence="1 2">
    <name type="scientific">Symbiodinium necroappetens</name>
    <dbReference type="NCBI Taxonomy" id="1628268"/>
    <lineage>
        <taxon>Eukaryota</taxon>
        <taxon>Sar</taxon>
        <taxon>Alveolata</taxon>
        <taxon>Dinophyceae</taxon>
        <taxon>Suessiales</taxon>
        <taxon>Symbiodiniaceae</taxon>
        <taxon>Symbiodinium</taxon>
    </lineage>
</organism>
<dbReference type="EMBL" id="CAJNJA010015932">
    <property type="protein sequence ID" value="CAE7370976.1"/>
    <property type="molecule type" value="Genomic_DNA"/>
</dbReference>
<dbReference type="OrthoDB" id="429409at2759"/>
<protein>
    <submittedName>
        <fullName evidence="1">Uncharacterized protein</fullName>
    </submittedName>
</protein>
<sequence>MLALDRFASKGGGLMGYDSTLDDLGLHDLAPPNACRPKALGALREQRLAAKQELKAVRNILEHANFDLDSIFPETPLRPTAHADEIRCEHRVGSEVLAFHVSTTTGESTWAAVMPEADKAVRLVLAPDEGGPLYACYQFMALQNAKVTLNRDALLLVYCRMCELSGWLFRSKKSPWGTHATGNNLSEAEPGDALMQLFARDILKENGIDESGDEHLNFTRTVEILDKAARNKKGSFSWSRWCSWAHTAGNYQYSAHLLQLFWSSMEVPAPES</sequence>
<gene>
    <name evidence="1" type="ORF">SNEC2469_LOCUS9971</name>
</gene>
<keyword evidence="2" id="KW-1185">Reference proteome</keyword>